<protein>
    <submittedName>
        <fullName evidence="3">DUF4438 domain-containing protein</fullName>
    </submittedName>
</protein>
<dbReference type="KEGG" id="pfaa:MM59RIKEN_22330"/>
<dbReference type="Proteomes" id="UP000679848">
    <property type="component" value="Chromosome"/>
</dbReference>
<gene>
    <name evidence="3" type="ORF">MM59RIKEN_22330</name>
</gene>
<keyword evidence="4" id="KW-1185">Reference proteome</keyword>
<dbReference type="InterPro" id="IPR044910">
    <property type="entry name" value="TM_1086_SG_dom"/>
</dbReference>
<name>A0A810QAC9_9FIRM</name>
<sequence>MRTKAICNAERLVIQYGMGVVRQPYLRLMPWQISHEGVPMILPRMGSITLNVQIGDSVYSMEGDHVEPGVSIKNPGEEENNALNLLSCIGNPATVISGAAKGEKGFVTGSHGGVDDLLIYFPRETLEKMTVEDKVQVRMQGRGMKIQGFEDTVHCISVDPQLFEKMDIMVEDGRLVIPVAARIPAHLMGSGMGEFSAVKGDYDIMTADREEIRRLHLDRLRYGDIVLLENCDNTYGRGYLKGAVSIGVVIHGDCILMGHGPGVSTMFSAKTPVIEGRLDCHANLADLMGVSHK</sequence>
<dbReference type="Gene3D" id="4.10.1180.10">
    <property type="entry name" value="tm1086 domain"/>
    <property type="match status" value="1"/>
</dbReference>
<feature type="domain" description="DUF4438" evidence="1">
    <location>
        <begin position="31"/>
        <end position="164"/>
    </location>
</feature>
<organism evidence="3 4">
    <name type="scientific">Pusillibacter faecalis</name>
    <dbReference type="NCBI Taxonomy" id="2714358"/>
    <lineage>
        <taxon>Bacteria</taxon>
        <taxon>Bacillati</taxon>
        <taxon>Bacillota</taxon>
        <taxon>Clostridia</taxon>
        <taxon>Eubacteriales</taxon>
        <taxon>Oscillospiraceae</taxon>
        <taxon>Pusillibacter</taxon>
    </lineage>
</organism>
<dbReference type="InterPro" id="IPR044909">
    <property type="entry name" value="TM_1086_sf"/>
</dbReference>
<evidence type="ECO:0000313" key="4">
    <source>
        <dbReference type="Proteomes" id="UP000679848"/>
    </source>
</evidence>
<dbReference type="RefSeq" id="WP_213543347.1">
    <property type="nucleotide sequence ID" value="NZ_AP023420.1"/>
</dbReference>
<proteinExistence type="predicted"/>
<evidence type="ECO:0000259" key="1">
    <source>
        <dbReference type="Pfam" id="PF14505"/>
    </source>
</evidence>
<evidence type="ECO:0000313" key="3">
    <source>
        <dbReference type="EMBL" id="BCK84914.1"/>
    </source>
</evidence>
<dbReference type="AlphaFoldDB" id="A0A810QAC9"/>
<dbReference type="Pfam" id="PF20999">
    <property type="entry name" value="DUF4438_C"/>
    <property type="match status" value="1"/>
</dbReference>
<dbReference type="Gene3D" id="2.40.10.170">
    <property type="match status" value="1"/>
</dbReference>
<dbReference type="EMBL" id="AP023420">
    <property type="protein sequence ID" value="BCK84914.1"/>
    <property type="molecule type" value="Genomic_DNA"/>
</dbReference>
<dbReference type="Pfam" id="PF14505">
    <property type="entry name" value="DUF4438"/>
    <property type="match status" value="1"/>
</dbReference>
<feature type="domain" description="DUF4438" evidence="2">
    <location>
        <begin position="165"/>
        <end position="287"/>
    </location>
</feature>
<evidence type="ECO:0000259" key="2">
    <source>
        <dbReference type="Pfam" id="PF20999"/>
    </source>
</evidence>
<dbReference type="Gene3D" id="2.102.30.10">
    <property type="entry name" value="tm1086 (SG structure) domain"/>
    <property type="match status" value="1"/>
</dbReference>
<dbReference type="InterPro" id="IPR048399">
    <property type="entry name" value="DUF4438_C"/>
</dbReference>
<accession>A0A810QAC9</accession>
<dbReference type="InterPro" id="IPR029433">
    <property type="entry name" value="DUF4438_N"/>
</dbReference>
<reference evidence="3" key="1">
    <citation type="submission" date="2020-09" db="EMBL/GenBank/DDBJ databases">
        <title>New species isolated from human feces.</title>
        <authorList>
            <person name="Kitahara M."/>
            <person name="Shigeno Y."/>
            <person name="Shime M."/>
            <person name="Matsumoto Y."/>
            <person name="Nakamura S."/>
            <person name="Motooka D."/>
            <person name="Fukuoka S."/>
            <person name="Nishikawa H."/>
            <person name="Benno Y."/>
        </authorList>
    </citation>
    <scope>NUCLEOTIDE SEQUENCE</scope>
    <source>
        <strain evidence="3">MM59</strain>
    </source>
</reference>